<feature type="compositionally biased region" description="Gly residues" evidence="2">
    <location>
        <begin position="186"/>
        <end position="197"/>
    </location>
</feature>
<evidence type="ECO:0000256" key="1">
    <source>
        <dbReference type="PROSITE-ProRule" id="PRU00283"/>
    </source>
</evidence>
<dbReference type="GO" id="GO:0005524">
    <property type="term" value="F:ATP binding"/>
    <property type="evidence" value="ECO:0007669"/>
    <property type="project" value="UniProtKB-UniRule"/>
</dbReference>
<dbReference type="GO" id="GO:0007052">
    <property type="term" value="P:mitotic spindle organization"/>
    <property type="evidence" value="ECO:0007669"/>
    <property type="project" value="TreeGrafter"/>
</dbReference>
<dbReference type="Pfam" id="PF00225">
    <property type="entry name" value="Kinesin"/>
    <property type="match status" value="1"/>
</dbReference>
<dbReference type="EMBL" id="GG676180">
    <property type="protein sequence ID" value="EER12097.1"/>
    <property type="molecule type" value="Genomic_DNA"/>
</dbReference>
<dbReference type="RefSeq" id="XP_002780302.1">
    <property type="nucleotide sequence ID" value="XM_002780256.1"/>
</dbReference>
<feature type="region of interest" description="Disordered" evidence="2">
    <location>
        <begin position="274"/>
        <end position="298"/>
    </location>
</feature>
<sequence>MSAATGHVAGMGSVASSPRDAISGLKANVMVCARVRPLFGCGAEGTSQCVITAADKKRIVLEDPRHRELPKEFPFDHVFDSSVTTSTIFKTHVARGIDAAVLSHVPCTVFAHGASGSGKTFTMQGIEGQPAEPVVSGNETGLIPMCVERIFKRVTSDMMVTMSVFEIYQEKVRDLLAQSTDQQHAGPGGGGRRGVGSGSQPALLDRDGGFRDLKMLEDSLGQVTIMGLVEREVTSSGELLQAYEGAISLRAVGSTAINQQSSRSHCTLQIQVQKRQRNAPAGAPVASSGRGRRSGLSFHEQKKVVPMGRIMLVDLAGLEDNRVTGNVGGALRESTAINTSHFALARMLWALKKNRNVPYRNSKLTRLFQNSMEPSIPLPAPPMVLMLVTVSPATKRFQATYNTFSAIQIDYKTISAEECEGIREEAVAAVARDREMIDVDDDDDVDAMSVTYEG</sequence>
<keyword evidence="1" id="KW-0505">Motor protein</keyword>
<evidence type="ECO:0000256" key="2">
    <source>
        <dbReference type="SAM" id="MobiDB-lite"/>
    </source>
</evidence>
<dbReference type="GeneID" id="9061085"/>
<feature type="binding site" evidence="1">
    <location>
        <begin position="113"/>
        <end position="120"/>
    </location>
    <ligand>
        <name>ATP</name>
        <dbReference type="ChEBI" id="CHEBI:30616"/>
    </ligand>
</feature>
<dbReference type="InterPro" id="IPR036961">
    <property type="entry name" value="Kinesin_motor_dom_sf"/>
</dbReference>
<dbReference type="InterPro" id="IPR001752">
    <property type="entry name" value="Kinesin_motor_dom"/>
</dbReference>
<dbReference type="GO" id="GO:0008017">
    <property type="term" value="F:microtubule binding"/>
    <property type="evidence" value="ECO:0007669"/>
    <property type="project" value="InterPro"/>
</dbReference>
<dbReference type="GO" id="GO:0051231">
    <property type="term" value="P:spindle elongation"/>
    <property type="evidence" value="ECO:0007669"/>
    <property type="project" value="TreeGrafter"/>
</dbReference>
<dbReference type="InterPro" id="IPR027640">
    <property type="entry name" value="Kinesin-like_fam"/>
</dbReference>
<evidence type="ECO:0000313" key="5">
    <source>
        <dbReference type="Proteomes" id="UP000007800"/>
    </source>
</evidence>
<accession>C5KU55</accession>
<feature type="region of interest" description="Disordered" evidence="2">
    <location>
        <begin position="179"/>
        <end position="203"/>
    </location>
</feature>
<dbReference type="GO" id="GO:0007018">
    <property type="term" value="P:microtubule-based movement"/>
    <property type="evidence" value="ECO:0007669"/>
    <property type="project" value="InterPro"/>
</dbReference>
<reference evidence="4 5" key="1">
    <citation type="submission" date="2008-07" db="EMBL/GenBank/DDBJ databases">
        <authorList>
            <person name="El-Sayed N."/>
            <person name="Caler E."/>
            <person name="Inman J."/>
            <person name="Amedeo P."/>
            <person name="Hass B."/>
            <person name="Wortman J."/>
        </authorList>
    </citation>
    <scope>NUCLEOTIDE SEQUENCE [LARGE SCALE GENOMIC DNA]</scope>
    <source>
        <strain evidence="5">ATCC 50983 / TXsc</strain>
    </source>
</reference>
<keyword evidence="5" id="KW-1185">Reference proteome</keyword>
<evidence type="ECO:0000313" key="4">
    <source>
        <dbReference type="EMBL" id="EER12097.1"/>
    </source>
</evidence>
<gene>
    <name evidence="4" type="ORF">Pmar_PMAR019203</name>
</gene>
<evidence type="ECO:0000259" key="3">
    <source>
        <dbReference type="PROSITE" id="PS50067"/>
    </source>
</evidence>
<feature type="domain" description="Kinesin motor" evidence="3">
    <location>
        <begin position="28"/>
        <end position="413"/>
    </location>
</feature>
<dbReference type="InParanoid" id="C5KU55"/>
<dbReference type="GO" id="GO:0003777">
    <property type="term" value="F:microtubule motor activity"/>
    <property type="evidence" value="ECO:0007669"/>
    <property type="project" value="InterPro"/>
</dbReference>
<dbReference type="PROSITE" id="PS50067">
    <property type="entry name" value="KINESIN_MOTOR_2"/>
    <property type="match status" value="1"/>
</dbReference>
<keyword evidence="1" id="KW-0547">Nucleotide-binding</keyword>
<dbReference type="Gene3D" id="3.40.850.10">
    <property type="entry name" value="Kinesin motor domain"/>
    <property type="match status" value="1"/>
</dbReference>
<proteinExistence type="inferred from homology"/>
<dbReference type="OrthoDB" id="3176171at2759"/>
<dbReference type="AlphaFoldDB" id="C5KU55"/>
<dbReference type="OMA" id="PMCVERI"/>
<name>C5KU55_PERM5</name>
<dbReference type="PANTHER" id="PTHR47969">
    <property type="entry name" value="CHROMOSOME-ASSOCIATED KINESIN KIF4A-RELATED"/>
    <property type="match status" value="1"/>
</dbReference>
<dbReference type="GO" id="GO:0005875">
    <property type="term" value="C:microtubule associated complex"/>
    <property type="evidence" value="ECO:0007669"/>
    <property type="project" value="TreeGrafter"/>
</dbReference>
<dbReference type="InterPro" id="IPR027417">
    <property type="entry name" value="P-loop_NTPase"/>
</dbReference>
<dbReference type="PRINTS" id="PR00380">
    <property type="entry name" value="KINESINHEAVY"/>
</dbReference>
<dbReference type="Proteomes" id="UP000007800">
    <property type="component" value="Unassembled WGS sequence"/>
</dbReference>
<dbReference type="SUPFAM" id="SSF52540">
    <property type="entry name" value="P-loop containing nucleoside triphosphate hydrolases"/>
    <property type="match status" value="1"/>
</dbReference>
<organism evidence="5">
    <name type="scientific">Perkinsus marinus (strain ATCC 50983 / TXsc)</name>
    <dbReference type="NCBI Taxonomy" id="423536"/>
    <lineage>
        <taxon>Eukaryota</taxon>
        <taxon>Sar</taxon>
        <taxon>Alveolata</taxon>
        <taxon>Perkinsozoa</taxon>
        <taxon>Perkinsea</taxon>
        <taxon>Perkinsida</taxon>
        <taxon>Perkinsidae</taxon>
        <taxon>Perkinsus</taxon>
    </lineage>
</organism>
<dbReference type="SMART" id="SM00129">
    <property type="entry name" value="KISc"/>
    <property type="match status" value="1"/>
</dbReference>
<comment type="similarity">
    <text evidence="1">Belongs to the TRAFAC class myosin-kinesin ATPase superfamily. Kinesin family.</text>
</comment>
<keyword evidence="1" id="KW-0067">ATP-binding</keyword>
<dbReference type="PANTHER" id="PTHR47969:SF9">
    <property type="entry name" value="KINESIN-LIKE PROTEIN"/>
    <property type="match status" value="1"/>
</dbReference>
<protein>
    <submittedName>
        <fullName evidence="4">Kinesin heavy chain, putative</fullName>
    </submittedName>
</protein>